<dbReference type="GeneID" id="118478586"/>
<dbReference type="RefSeq" id="XP_035828351.1">
    <property type="nucleotide sequence ID" value="XM_035972458.1"/>
</dbReference>
<keyword evidence="1" id="KW-1185">Reference proteome</keyword>
<name>A0ABM1W108_APLCA</name>
<organism evidence="1 2">
    <name type="scientific">Aplysia californica</name>
    <name type="common">California sea hare</name>
    <dbReference type="NCBI Taxonomy" id="6500"/>
    <lineage>
        <taxon>Eukaryota</taxon>
        <taxon>Metazoa</taxon>
        <taxon>Spiralia</taxon>
        <taxon>Lophotrochozoa</taxon>
        <taxon>Mollusca</taxon>
        <taxon>Gastropoda</taxon>
        <taxon>Heterobranchia</taxon>
        <taxon>Euthyneura</taxon>
        <taxon>Tectipleura</taxon>
        <taxon>Aplysiida</taxon>
        <taxon>Aplysioidea</taxon>
        <taxon>Aplysiidae</taxon>
        <taxon>Aplysia</taxon>
    </lineage>
</organism>
<gene>
    <name evidence="2" type="primary">LOC118478586</name>
</gene>
<evidence type="ECO:0000313" key="2">
    <source>
        <dbReference type="RefSeq" id="XP_035828351.1"/>
    </source>
</evidence>
<reference evidence="2" key="1">
    <citation type="submission" date="2025-08" db="UniProtKB">
        <authorList>
            <consortium name="RefSeq"/>
        </authorList>
    </citation>
    <scope>IDENTIFICATION</scope>
</reference>
<evidence type="ECO:0000313" key="1">
    <source>
        <dbReference type="Proteomes" id="UP000694888"/>
    </source>
</evidence>
<feature type="non-terminal residue" evidence="2">
    <location>
        <position position="160"/>
    </location>
</feature>
<proteinExistence type="predicted"/>
<sequence>MNSNGMHRLAHHCSSYVKCLRALCRLDSQLRTSVPCVVRYFTKDVDNGRNTVVSPAVIQQFLVDMKMRLEHGYTTIISQCPKITRSTQGSSHGKLFINTTSGHFVCEHCNKQGAWTDLVDNLLLLKTQRRKSTFTCFKDLDTVKPFLEENNQAKEVWSSC</sequence>
<protein>
    <submittedName>
        <fullName evidence="2">Uncharacterized protein LOC118478586</fullName>
    </submittedName>
</protein>
<accession>A0ABM1W108</accession>
<dbReference type="Proteomes" id="UP000694888">
    <property type="component" value="Unplaced"/>
</dbReference>